<feature type="domain" description="F-box" evidence="6">
    <location>
        <begin position="83"/>
        <end position="117"/>
    </location>
</feature>
<dbReference type="SUPFAM" id="SSF47095">
    <property type="entry name" value="HMG-box"/>
    <property type="match status" value="1"/>
</dbReference>
<gene>
    <name evidence="7" type="ORF">Tci_340815</name>
</gene>
<dbReference type="InterPro" id="IPR036910">
    <property type="entry name" value="HMG_box_dom_sf"/>
</dbReference>
<protein>
    <submittedName>
        <fullName evidence="7">F-box protein At5g07610-like</fullName>
    </submittedName>
</protein>
<dbReference type="Gene3D" id="1.10.30.10">
    <property type="entry name" value="High mobility group box domain"/>
    <property type="match status" value="1"/>
</dbReference>
<accession>A0A699HAG2</accession>
<comment type="subcellular location">
    <subcellularLocation>
        <location evidence="1">Nucleus</location>
    </subcellularLocation>
</comment>
<dbReference type="InterPro" id="IPR036047">
    <property type="entry name" value="F-box-like_dom_sf"/>
</dbReference>
<evidence type="ECO:0000256" key="5">
    <source>
        <dbReference type="SAM" id="MobiDB-lite"/>
    </source>
</evidence>
<dbReference type="GO" id="GO:0003677">
    <property type="term" value="F:DNA binding"/>
    <property type="evidence" value="ECO:0007669"/>
    <property type="project" value="UniProtKB-KW"/>
</dbReference>
<sequence>MKGAKKKKADTKLTVKRTAPKGKAPKDPNKPKRPASAFFVFMEAFKEENLTINSVAANEPFVAKAEQRKIAGISSVQSVISNNDIITEILLKLPVLSLVLFKSVSKHWYSLIKEANITFCPNLDPLSGLFLKKISYKNYCESFSYDFVSLDTRISIYRSSLLATNFTFGPEVRHKSDDVKILDSCNGLLLCRTYSEGKIFKLDIMNEHPVLTAFQTPLTLDVKFHYGWLFESRGYLLIVGMENACSQHFTIYKKRNVYSEWSVKYIVNLDEIINPFPKRWSECSNVFCIVLGEREEDSFLLMQLDQKVVQYKIVSKTPITISDLGRNENLSSCSQFIPSFANV</sequence>
<comment type="similarity">
    <text evidence="2">Belongs to the HMGB family.</text>
</comment>
<evidence type="ECO:0000256" key="3">
    <source>
        <dbReference type="ARBA" id="ARBA00023125"/>
    </source>
</evidence>
<dbReference type="SUPFAM" id="SSF81383">
    <property type="entry name" value="F-box domain"/>
    <property type="match status" value="1"/>
</dbReference>
<evidence type="ECO:0000256" key="4">
    <source>
        <dbReference type="ARBA" id="ARBA00023242"/>
    </source>
</evidence>
<reference evidence="7" key="1">
    <citation type="journal article" date="2019" name="Sci. Rep.">
        <title>Draft genome of Tanacetum cinerariifolium, the natural source of mosquito coil.</title>
        <authorList>
            <person name="Yamashiro T."/>
            <person name="Shiraishi A."/>
            <person name="Satake H."/>
            <person name="Nakayama K."/>
        </authorList>
    </citation>
    <scope>NUCLEOTIDE SEQUENCE</scope>
</reference>
<feature type="compositionally biased region" description="Basic residues" evidence="5">
    <location>
        <begin position="1"/>
        <end position="20"/>
    </location>
</feature>
<feature type="region of interest" description="Disordered" evidence="5">
    <location>
        <begin position="1"/>
        <end position="32"/>
    </location>
</feature>
<proteinExistence type="inferred from homology"/>
<comment type="caution">
    <text evidence="7">The sequence shown here is derived from an EMBL/GenBank/DDBJ whole genome shotgun (WGS) entry which is preliminary data.</text>
</comment>
<dbReference type="GO" id="GO:0005634">
    <property type="term" value="C:nucleus"/>
    <property type="evidence" value="ECO:0007669"/>
    <property type="project" value="UniProtKB-SubCell"/>
</dbReference>
<keyword evidence="3" id="KW-0238">DNA-binding</keyword>
<evidence type="ECO:0000256" key="2">
    <source>
        <dbReference type="ARBA" id="ARBA00008774"/>
    </source>
</evidence>
<evidence type="ECO:0000256" key="1">
    <source>
        <dbReference type="ARBA" id="ARBA00004123"/>
    </source>
</evidence>
<dbReference type="Pfam" id="PF00646">
    <property type="entry name" value="F-box"/>
    <property type="match status" value="1"/>
</dbReference>
<dbReference type="PANTHER" id="PTHR46261">
    <property type="entry name" value="HIGH MOBILITY GROUP B PROTEIN 4-RELATED"/>
    <property type="match status" value="1"/>
</dbReference>
<evidence type="ECO:0000259" key="6">
    <source>
        <dbReference type="Pfam" id="PF00646"/>
    </source>
</evidence>
<name>A0A699HAG2_TANCI</name>
<dbReference type="EMBL" id="BKCJ010123682">
    <property type="protein sequence ID" value="GEX68840.1"/>
    <property type="molecule type" value="Genomic_DNA"/>
</dbReference>
<dbReference type="PANTHER" id="PTHR46261:SF18">
    <property type="entry name" value="DNA-BINDING PROTEIN MNB1B"/>
    <property type="match status" value="1"/>
</dbReference>
<evidence type="ECO:0000313" key="7">
    <source>
        <dbReference type="EMBL" id="GEX68840.1"/>
    </source>
</evidence>
<dbReference type="InterPro" id="IPR031061">
    <property type="entry name" value="HMGB_plant"/>
</dbReference>
<dbReference type="InterPro" id="IPR001810">
    <property type="entry name" value="F-box_dom"/>
</dbReference>
<keyword evidence="4" id="KW-0539">Nucleus</keyword>
<organism evidence="7">
    <name type="scientific">Tanacetum cinerariifolium</name>
    <name type="common">Dalmatian daisy</name>
    <name type="synonym">Chrysanthemum cinerariifolium</name>
    <dbReference type="NCBI Taxonomy" id="118510"/>
    <lineage>
        <taxon>Eukaryota</taxon>
        <taxon>Viridiplantae</taxon>
        <taxon>Streptophyta</taxon>
        <taxon>Embryophyta</taxon>
        <taxon>Tracheophyta</taxon>
        <taxon>Spermatophyta</taxon>
        <taxon>Magnoliopsida</taxon>
        <taxon>eudicotyledons</taxon>
        <taxon>Gunneridae</taxon>
        <taxon>Pentapetalae</taxon>
        <taxon>asterids</taxon>
        <taxon>campanulids</taxon>
        <taxon>Asterales</taxon>
        <taxon>Asteraceae</taxon>
        <taxon>Asteroideae</taxon>
        <taxon>Anthemideae</taxon>
        <taxon>Anthemidinae</taxon>
        <taxon>Tanacetum</taxon>
    </lineage>
</organism>
<dbReference type="AlphaFoldDB" id="A0A699HAG2"/>